<name>A0A7C3KIW1_9CYAN</name>
<comment type="caution">
    <text evidence="1">The sequence shown here is derived from an EMBL/GenBank/DDBJ whole genome shotgun (WGS) entry which is preliminary data.</text>
</comment>
<gene>
    <name evidence="1" type="ORF">ENR64_25485</name>
</gene>
<accession>A0A7C3KIW1</accession>
<dbReference type="AlphaFoldDB" id="A0A7C3KIW1"/>
<sequence>MRPQDSTWQGCFGYWQNLFICENLLPLGHASWLGFTTQGRGLLACDVAISDTGAVDWSEDVVEYSTRFVPEHEIPAYLQTLKLDRALIAPLLDTVQTYHPDQDIVLLIHENGQVNINLLRHLTISPAECYQQVQRRWSEFQLDQV</sequence>
<organism evidence="1">
    <name type="scientific">Oscillatoriales cyanobacterium SpSt-418</name>
    <dbReference type="NCBI Taxonomy" id="2282169"/>
    <lineage>
        <taxon>Bacteria</taxon>
        <taxon>Bacillati</taxon>
        <taxon>Cyanobacteriota</taxon>
        <taxon>Cyanophyceae</taxon>
        <taxon>Oscillatoriophycideae</taxon>
        <taxon>Oscillatoriales</taxon>
    </lineage>
</organism>
<proteinExistence type="predicted"/>
<protein>
    <submittedName>
        <fullName evidence="1">Uncharacterized protein</fullName>
    </submittedName>
</protein>
<dbReference type="EMBL" id="DSRU01000362">
    <property type="protein sequence ID" value="HFN01048.1"/>
    <property type="molecule type" value="Genomic_DNA"/>
</dbReference>
<reference evidence="1" key="1">
    <citation type="journal article" date="2020" name="mSystems">
        <title>Genome- and Community-Level Interaction Insights into Carbon Utilization and Element Cycling Functions of Hydrothermarchaeota in Hydrothermal Sediment.</title>
        <authorList>
            <person name="Zhou Z."/>
            <person name="Liu Y."/>
            <person name="Xu W."/>
            <person name="Pan J."/>
            <person name="Luo Z.H."/>
            <person name="Li M."/>
        </authorList>
    </citation>
    <scope>NUCLEOTIDE SEQUENCE [LARGE SCALE GENOMIC DNA]</scope>
    <source>
        <strain evidence="1">SpSt-418</strain>
    </source>
</reference>
<evidence type="ECO:0000313" key="1">
    <source>
        <dbReference type="EMBL" id="HFN01048.1"/>
    </source>
</evidence>